<accession>A0A0A9AA50</accession>
<sequence length="16" mass="1855">MVIRLVTCVNAVYDRC</sequence>
<evidence type="ECO:0000313" key="1">
    <source>
        <dbReference type="EMBL" id="JAD46813.1"/>
    </source>
</evidence>
<dbReference type="AlphaFoldDB" id="A0A0A9AA50"/>
<proteinExistence type="predicted"/>
<name>A0A0A9AA50_ARUDO</name>
<reference evidence="1" key="1">
    <citation type="submission" date="2014-09" db="EMBL/GenBank/DDBJ databases">
        <authorList>
            <person name="Magalhaes I.L.F."/>
            <person name="Oliveira U."/>
            <person name="Santos F.R."/>
            <person name="Vidigal T.H.D.A."/>
            <person name="Brescovit A.D."/>
            <person name="Santos A.J."/>
        </authorList>
    </citation>
    <scope>NUCLEOTIDE SEQUENCE</scope>
    <source>
        <tissue evidence="1">Shoot tissue taken approximately 20 cm above the soil surface</tissue>
    </source>
</reference>
<protein>
    <submittedName>
        <fullName evidence="1">Uncharacterized protein</fullName>
    </submittedName>
</protein>
<dbReference type="EMBL" id="GBRH01251082">
    <property type="protein sequence ID" value="JAD46813.1"/>
    <property type="molecule type" value="Transcribed_RNA"/>
</dbReference>
<organism evidence="1">
    <name type="scientific">Arundo donax</name>
    <name type="common">Giant reed</name>
    <name type="synonym">Donax arundinaceus</name>
    <dbReference type="NCBI Taxonomy" id="35708"/>
    <lineage>
        <taxon>Eukaryota</taxon>
        <taxon>Viridiplantae</taxon>
        <taxon>Streptophyta</taxon>
        <taxon>Embryophyta</taxon>
        <taxon>Tracheophyta</taxon>
        <taxon>Spermatophyta</taxon>
        <taxon>Magnoliopsida</taxon>
        <taxon>Liliopsida</taxon>
        <taxon>Poales</taxon>
        <taxon>Poaceae</taxon>
        <taxon>PACMAD clade</taxon>
        <taxon>Arundinoideae</taxon>
        <taxon>Arundineae</taxon>
        <taxon>Arundo</taxon>
    </lineage>
</organism>
<reference evidence="1" key="2">
    <citation type="journal article" date="2015" name="Data Brief">
        <title>Shoot transcriptome of the giant reed, Arundo donax.</title>
        <authorList>
            <person name="Barrero R.A."/>
            <person name="Guerrero F.D."/>
            <person name="Moolhuijzen P."/>
            <person name="Goolsby J.A."/>
            <person name="Tidwell J."/>
            <person name="Bellgard S.E."/>
            <person name="Bellgard M.I."/>
        </authorList>
    </citation>
    <scope>NUCLEOTIDE SEQUENCE</scope>
    <source>
        <tissue evidence="1">Shoot tissue taken approximately 20 cm above the soil surface</tissue>
    </source>
</reference>